<gene>
    <name evidence="1" type="ORF">Sradi_2643200</name>
</gene>
<accession>A0AAW2S570</accession>
<sequence>MIGSGMVRLQKKLTHLKHCLKEWNRTVFGIVFDRVVAAERQLKETDEAYDHDPCDRTLVKQNRGSAELVRVLAQEEAF</sequence>
<dbReference type="AlphaFoldDB" id="A0AAW2S570"/>
<proteinExistence type="predicted"/>
<evidence type="ECO:0000313" key="1">
    <source>
        <dbReference type="EMBL" id="KAL0387614.1"/>
    </source>
</evidence>
<protein>
    <submittedName>
        <fullName evidence="1">Uncharacterized protein</fullName>
    </submittedName>
</protein>
<organism evidence="1">
    <name type="scientific">Sesamum radiatum</name>
    <name type="common">Black benniseed</name>
    <dbReference type="NCBI Taxonomy" id="300843"/>
    <lineage>
        <taxon>Eukaryota</taxon>
        <taxon>Viridiplantae</taxon>
        <taxon>Streptophyta</taxon>
        <taxon>Embryophyta</taxon>
        <taxon>Tracheophyta</taxon>
        <taxon>Spermatophyta</taxon>
        <taxon>Magnoliopsida</taxon>
        <taxon>eudicotyledons</taxon>
        <taxon>Gunneridae</taxon>
        <taxon>Pentapetalae</taxon>
        <taxon>asterids</taxon>
        <taxon>lamiids</taxon>
        <taxon>Lamiales</taxon>
        <taxon>Pedaliaceae</taxon>
        <taxon>Sesamum</taxon>
    </lineage>
</organism>
<reference evidence="1" key="2">
    <citation type="journal article" date="2024" name="Plant">
        <title>Genomic evolution and insights into agronomic trait innovations of Sesamum species.</title>
        <authorList>
            <person name="Miao H."/>
            <person name="Wang L."/>
            <person name="Qu L."/>
            <person name="Liu H."/>
            <person name="Sun Y."/>
            <person name="Le M."/>
            <person name="Wang Q."/>
            <person name="Wei S."/>
            <person name="Zheng Y."/>
            <person name="Lin W."/>
            <person name="Duan Y."/>
            <person name="Cao H."/>
            <person name="Xiong S."/>
            <person name="Wang X."/>
            <person name="Wei L."/>
            <person name="Li C."/>
            <person name="Ma Q."/>
            <person name="Ju M."/>
            <person name="Zhao R."/>
            <person name="Li G."/>
            <person name="Mu C."/>
            <person name="Tian Q."/>
            <person name="Mei H."/>
            <person name="Zhang T."/>
            <person name="Gao T."/>
            <person name="Zhang H."/>
        </authorList>
    </citation>
    <scope>NUCLEOTIDE SEQUENCE</scope>
    <source>
        <strain evidence="1">G02</strain>
    </source>
</reference>
<reference evidence="1" key="1">
    <citation type="submission" date="2020-06" db="EMBL/GenBank/DDBJ databases">
        <authorList>
            <person name="Li T."/>
            <person name="Hu X."/>
            <person name="Zhang T."/>
            <person name="Song X."/>
            <person name="Zhang H."/>
            <person name="Dai N."/>
            <person name="Sheng W."/>
            <person name="Hou X."/>
            <person name="Wei L."/>
        </authorList>
    </citation>
    <scope>NUCLEOTIDE SEQUENCE</scope>
    <source>
        <strain evidence="1">G02</strain>
        <tissue evidence="1">Leaf</tissue>
    </source>
</reference>
<dbReference type="EMBL" id="JACGWJ010000011">
    <property type="protein sequence ID" value="KAL0387614.1"/>
    <property type="molecule type" value="Genomic_DNA"/>
</dbReference>
<comment type="caution">
    <text evidence="1">The sequence shown here is derived from an EMBL/GenBank/DDBJ whole genome shotgun (WGS) entry which is preliminary data.</text>
</comment>
<name>A0AAW2S570_SESRA</name>